<keyword evidence="4" id="KW-0472">Membrane</keyword>
<dbReference type="CDD" id="cd01949">
    <property type="entry name" value="GGDEF"/>
    <property type="match status" value="1"/>
</dbReference>
<dbReference type="PANTHER" id="PTHR45138">
    <property type="entry name" value="REGULATORY COMPONENTS OF SENSORY TRANSDUCTION SYSTEM"/>
    <property type="match status" value="1"/>
</dbReference>
<dbReference type="PROSITE" id="PS50887">
    <property type="entry name" value="GGDEF"/>
    <property type="match status" value="1"/>
</dbReference>
<proteinExistence type="predicted"/>
<comment type="catalytic activity">
    <reaction evidence="2">
        <text>2 GTP = 3',3'-c-di-GMP + 2 diphosphate</text>
        <dbReference type="Rhea" id="RHEA:24898"/>
        <dbReference type="ChEBI" id="CHEBI:33019"/>
        <dbReference type="ChEBI" id="CHEBI:37565"/>
        <dbReference type="ChEBI" id="CHEBI:58805"/>
        <dbReference type="EC" id="2.7.7.65"/>
    </reaction>
</comment>
<evidence type="ECO:0000259" key="5">
    <source>
        <dbReference type="PROSITE" id="PS50887"/>
    </source>
</evidence>
<sequence>MDLDAATLLTAITVVECVGALLFFLVWKITPHQSAAHSAYIKTLAAALALSGLGLSLIGMRYHIPELASMVVGNALLLLGVSLRCVALAYFWERAPRFYLTVVPPVAWLILCAYPPFRANFDAHFLFVQLSMAAICAWGALQCLRLNSEKLYTARWLGIALLAESVSYFTFTVQVFGQGYNTLLGVFEMQMLQIFLLAMLLTAVAIVILAFSVVIEKDQFLFRAQARRDPLTGLANRRAFFEAADGWLSEKHKKPKPFAVVMMDIDRFKTINDTYGHALGDAILQLLGRVCKDTLDQKVIVGRLGGEEFALFFPDMSKEKAVVLAERVRQRFAKGSEDASAGHLKATLSGGLATGFSGSLTLDLALKRADEALYEAKTEGRDRITELNYETIVPPDPVMIAHVKKHRDSVILTEQTAPEAANTDVPKKRAAASG</sequence>
<dbReference type="InterPro" id="IPR000160">
    <property type="entry name" value="GGDEF_dom"/>
</dbReference>
<gene>
    <name evidence="6" type="ORF">JM93_02169</name>
</gene>
<dbReference type="RefSeq" id="WP_145343065.1">
    <property type="nucleotide sequence ID" value="NZ_SMLY01000065.1"/>
</dbReference>
<dbReference type="Proteomes" id="UP000320593">
    <property type="component" value="Unassembled WGS sequence"/>
</dbReference>
<feature type="transmembrane region" description="Helical" evidence="4">
    <location>
        <begin position="71"/>
        <end position="91"/>
    </location>
</feature>
<dbReference type="FunFam" id="3.30.70.270:FF:000001">
    <property type="entry name" value="Diguanylate cyclase domain protein"/>
    <property type="match status" value="1"/>
</dbReference>
<feature type="transmembrane region" description="Helical" evidence="4">
    <location>
        <begin position="123"/>
        <end position="141"/>
    </location>
</feature>
<feature type="transmembrane region" description="Helical" evidence="4">
    <location>
        <begin position="153"/>
        <end position="171"/>
    </location>
</feature>
<evidence type="ECO:0000256" key="4">
    <source>
        <dbReference type="SAM" id="Phobius"/>
    </source>
</evidence>
<feature type="transmembrane region" description="Helical" evidence="4">
    <location>
        <begin position="191"/>
        <end position="215"/>
    </location>
</feature>
<keyword evidence="7" id="KW-1185">Reference proteome</keyword>
<dbReference type="GO" id="GO:0052621">
    <property type="term" value="F:diguanylate cyclase activity"/>
    <property type="evidence" value="ECO:0007669"/>
    <property type="project" value="UniProtKB-EC"/>
</dbReference>
<feature type="transmembrane region" description="Helical" evidence="4">
    <location>
        <begin position="39"/>
        <end position="59"/>
    </location>
</feature>
<dbReference type="PANTHER" id="PTHR45138:SF9">
    <property type="entry name" value="DIGUANYLATE CYCLASE DGCM-RELATED"/>
    <property type="match status" value="1"/>
</dbReference>
<dbReference type="InterPro" id="IPR029787">
    <property type="entry name" value="Nucleotide_cyclase"/>
</dbReference>
<keyword evidence="4" id="KW-1133">Transmembrane helix</keyword>
<evidence type="ECO:0000313" key="7">
    <source>
        <dbReference type="Proteomes" id="UP000320593"/>
    </source>
</evidence>
<name>A0A562T1Z2_9HYPH</name>
<dbReference type="EMBL" id="VLLF01000004">
    <property type="protein sequence ID" value="TWI87602.1"/>
    <property type="molecule type" value="Genomic_DNA"/>
</dbReference>
<feature type="region of interest" description="Disordered" evidence="3">
    <location>
        <begin position="415"/>
        <end position="434"/>
    </location>
</feature>
<dbReference type="NCBIfam" id="TIGR00254">
    <property type="entry name" value="GGDEF"/>
    <property type="match status" value="1"/>
</dbReference>
<protein>
    <recommendedName>
        <fullName evidence="1">diguanylate cyclase</fullName>
        <ecNumber evidence="1">2.7.7.65</ecNumber>
    </recommendedName>
</protein>
<evidence type="ECO:0000313" key="6">
    <source>
        <dbReference type="EMBL" id="TWI87602.1"/>
    </source>
</evidence>
<feature type="transmembrane region" description="Helical" evidence="4">
    <location>
        <begin position="98"/>
        <end position="117"/>
    </location>
</feature>
<dbReference type="Gene3D" id="3.30.70.270">
    <property type="match status" value="1"/>
</dbReference>
<keyword evidence="4" id="KW-0812">Transmembrane</keyword>
<evidence type="ECO:0000256" key="2">
    <source>
        <dbReference type="ARBA" id="ARBA00034247"/>
    </source>
</evidence>
<feature type="domain" description="GGDEF" evidence="5">
    <location>
        <begin position="256"/>
        <end position="389"/>
    </location>
</feature>
<dbReference type="AlphaFoldDB" id="A0A562T1Z2"/>
<dbReference type="OrthoDB" id="9812260at2"/>
<reference evidence="6 7" key="1">
    <citation type="submission" date="2019-07" db="EMBL/GenBank/DDBJ databases">
        <title>Genomic Encyclopedia of Archaeal and Bacterial Type Strains, Phase II (KMG-II): from individual species to whole genera.</title>
        <authorList>
            <person name="Goeker M."/>
        </authorList>
    </citation>
    <scope>NUCLEOTIDE SEQUENCE [LARGE SCALE GENOMIC DNA]</scope>
    <source>
        <strain evidence="6 7">ATCC BAA-252</strain>
    </source>
</reference>
<comment type="caution">
    <text evidence="6">The sequence shown here is derived from an EMBL/GenBank/DDBJ whole genome shotgun (WGS) entry which is preliminary data.</text>
</comment>
<evidence type="ECO:0000256" key="3">
    <source>
        <dbReference type="SAM" id="MobiDB-lite"/>
    </source>
</evidence>
<dbReference type="InterPro" id="IPR050469">
    <property type="entry name" value="Diguanylate_Cyclase"/>
</dbReference>
<organism evidence="6 7">
    <name type="scientific">Roseibium hamelinense</name>
    <dbReference type="NCBI Taxonomy" id="150831"/>
    <lineage>
        <taxon>Bacteria</taxon>
        <taxon>Pseudomonadati</taxon>
        <taxon>Pseudomonadota</taxon>
        <taxon>Alphaproteobacteria</taxon>
        <taxon>Hyphomicrobiales</taxon>
        <taxon>Stappiaceae</taxon>
        <taxon>Roseibium</taxon>
    </lineage>
</organism>
<dbReference type="InterPro" id="IPR043128">
    <property type="entry name" value="Rev_trsase/Diguanyl_cyclase"/>
</dbReference>
<dbReference type="SMART" id="SM00267">
    <property type="entry name" value="GGDEF"/>
    <property type="match status" value="1"/>
</dbReference>
<evidence type="ECO:0000256" key="1">
    <source>
        <dbReference type="ARBA" id="ARBA00012528"/>
    </source>
</evidence>
<dbReference type="EC" id="2.7.7.65" evidence="1"/>
<feature type="transmembrane region" description="Helical" evidence="4">
    <location>
        <begin position="6"/>
        <end position="27"/>
    </location>
</feature>
<dbReference type="SUPFAM" id="SSF55073">
    <property type="entry name" value="Nucleotide cyclase"/>
    <property type="match status" value="1"/>
</dbReference>
<dbReference type="Pfam" id="PF00990">
    <property type="entry name" value="GGDEF"/>
    <property type="match status" value="1"/>
</dbReference>
<accession>A0A562T1Z2</accession>